<evidence type="ECO:0000256" key="4">
    <source>
        <dbReference type="ARBA" id="ARBA00022475"/>
    </source>
</evidence>
<dbReference type="PANTHER" id="PTHR30627:SF2">
    <property type="entry name" value="PEPTIDOGLYCAN D,D-TRANSPEPTIDASE MRDA"/>
    <property type="match status" value="1"/>
</dbReference>
<evidence type="ECO:0000256" key="1">
    <source>
        <dbReference type="ARBA" id="ARBA00004167"/>
    </source>
</evidence>
<evidence type="ECO:0000256" key="6">
    <source>
        <dbReference type="ARBA" id="ARBA00022960"/>
    </source>
</evidence>
<protein>
    <submittedName>
        <fullName evidence="14">Penicillin-binding protein 2</fullName>
    </submittedName>
</protein>
<keyword evidence="8 11" id="KW-1133">Transmembrane helix</keyword>
<gene>
    <name evidence="14" type="ORF">DET56_12217</name>
</gene>
<dbReference type="InterPro" id="IPR012338">
    <property type="entry name" value="Beta-lactam/transpept-like"/>
</dbReference>
<dbReference type="PANTHER" id="PTHR30627">
    <property type="entry name" value="PEPTIDOGLYCAN D,D-TRANSPEPTIDASE"/>
    <property type="match status" value="1"/>
</dbReference>
<evidence type="ECO:0000256" key="10">
    <source>
        <dbReference type="ARBA" id="ARBA00023316"/>
    </source>
</evidence>
<dbReference type="InterPro" id="IPR001460">
    <property type="entry name" value="PCN-bd_Tpept"/>
</dbReference>
<dbReference type="GO" id="GO:0071555">
    <property type="term" value="P:cell wall organization"/>
    <property type="evidence" value="ECO:0007669"/>
    <property type="project" value="UniProtKB-KW"/>
</dbReference>
<keyword evidence="5 11" id="KW-0812">Transmembrane</keyword>
<keyword evidence="10" id="KW-0961">Cell wall biogenesis/degradation</keyword>
<keyword evidence="4" id="KW-1003">Cell membrane</keyword>
<evidence type="ECO:0000256" key="5">
    <source>
        <dbReference type="ARBA" id="ARBA00022692"/>
    </source>
</evidence>
<dbReference type="Proteomes" id="UP000247078">
    <property type="component" value="Unassembled WGS sequence"/>
</dbReference>
<dbReference type="EMBL" id="QGTZ01000022">
    <property type="protein sequence ID" value="PWW32882.1"/>
    <property type="molecule type" value="Genomic_DNA"/>
</dbReference>
<evidence type="ECO:0000259" key="13">
    <source>
        <dbReference type="Pfam" id="PF03717"/>
    </source>
</evidence>
<dbReference type="Gene3D" id="3.40.710.10">
    <property type="entry name" value="DD-peptidase/beta-lactamase superfamily"/>
    <property type="match status" value="1"/>
</dbReference>
<keyword evidence="9 11" id="KW-0472">Membrane</keyword>
<dbReference type="AlphaFoldDB" id="A0A855XMD9"/>
<evidence type="ECO:0000256" key="2">
    <source>
        <dbReference type="ARBA" id="ARBA00004236"/>
    </source>
</evidence>
<evidence type="ECO:0000256" key="3">
    <source>
        <dbReference type="ARBA" id="ARBA00007171"/>
    </source>
</evidence>
<dbReference type="SUPFAM" id="SSF56601">
    <property type="entry name" value="beta-lactamase/transpeptidase-like"/>
    <property type="match status" value="1"/>
</dbReference>
<dbReference type="Pfam" id="PF03717">
    <property type="entry name" value="PBP_dimer"/>
    <property type="match status" value="1"/>
</dbReference>
<keyword evidence="7" id="KW-0573">Peptidoglycan synthesis</keyword>
<dbReference type="GO" id="GO:0009252">
    <property type="term" value="P:peptidoglycan biosynthetic process"/>
    <property type="evidence" value="ECO:0007669"/>
    <property type="project" value="UniProtKB-KW"/>
</dbReference>
<dbReference type="GO" id="GO:0071972">
    <property type="term" value="F:peptidoglycan L,D-transpeptidase activity"/>
    <property type="evidence" value="ECO:0007669"/>
    <property type="project" value="TreeGrafter"/>
</dbReference>
<keyword evidence="6" id="KW-0133">Cell shape</keyword>
<dbReference type="Pfam" id="PF00905">
    <property type="entry name" value="Transpeptidase"/>
    <property type="match status" value="1"/>
</dbReference>
<evidence type="ECO:0000256" key="8">
    <source>
        <dbReference type="ARBA" id="ARBA00022989"/>
    </source>
</evidence>
<comment type="caution">
    <text evidence="14">The sequence shown here is derived from an EMBL/GenBank/DDBJ whole genome shotgun (WGS) entry which is preliminary data.</text>
</comment>
<name>A0A855XMD9_9BACL</name>
<evidence type="ECO:0000259" key="12">
    <source>
        <dbReference type="Pfam" id="PF00905"/>
    </source>
</evidence>
<dbReference type="GO" id="GO:0008360">
    <property type="term" value="P:regulation of cell shape"/>
    <property type="evidence" value="ECO:0007669"/>
    <property type="project" value="UniProtKB-KW"/>
</dbReference>
<comment type="subcellular location">
    <subcellularLocation>
        <location evidence="2">Cell membrane</location>
    </subcellularLocation>
    <subcellularLocation>
        <location evidence="1">Membrane</location>
        <topology evidence="1">Single-pass membrane protein</topology>
    </subcellularLocation>
</comment>
<feature type="transmembrane region" description="Helical" evidence="11">
    <location>
        <begin position="28"/>
        <end position="50"/>
    </location>
</feature>
<proteinExistence type="inferred from homology"/>
<evidence type="ECO:0000256" key="7">
    <source>
        <dbReference type="ARBA" id="ARBA00022984"/>
    </source>
</evidence>
<accession>A0A855XMD9</accession>
<dbReference type="InterPro" id="IPR036138">
    <property type="entry name" value="PBP_dimer_sf"/>
</dbReference>
<dbReference type="Gene3D" id="3.90.1310.10">
    <property type="entry name" value="Penicillin-binding protein 2a (Domain 2)"/>
    <property type="match status" value="1"/>
</dbReference>
<reference evidence="14 15" key="1">
    <citation type="submission" date="2018-05" db="EMBL/GenBank/DDBJ databases">
        <title>Freshwater and sediment microbial communities from various areas in North America, analyzing microbe dynamics in response to fracking.</title>
        <authorList>
            <person name="Lamendella R."/>
        </authorList>
    </citation>
    <scope>NUCLEOTIDE SEQUENCE [LARGE SCALE GENOMIC DNA]</scope>
    <source>
        <strain evidence="14 15">DB-3</strain>
    </source>
</reference>
<dbReference type="GO" id="GO:0008658">
    <property type="term" value="F:penicillin binding"/>
    <property type="evidence" value="ECO:0007669"/>
    <property type="project" value="InterPro"/>
</dbReference>
<dbReference type="SUPFAM" id="SSF56519">
    <property type="entry name" value="Penicillin binding protein dimerisation domain"/>
    <property type="match status" value="1"/>
</dbReference>
<comment type="similarity">
    <text evidence="3">Belongs to the transpeptidase family.</text>
</comment>
<evidence type="ECO:0000313" key="14">
    <source>
        <dbReference type="EMBL" id="PWW32882.1"/>
    </source>
</evidence>
<evidence type="ECO:0000256" key="11">
    <source>
        <dbReference type="SAM" id="Phobius"/>
    </source>
</evidence>
<organism evidence="14 15">
    <name type="scientific">Paenibacillus pabuli</name>
    <dbReference type="NCBI Taxonomy" id="1472"/>
    <lineage>
        <taxon>Bacteria</taxon>
        <taxon>Bacillati</taxon>
        <taxon>Bacillota</taxon>
        <taxon>Bacilli</taxon>
        <taxon>Bacillales</taxon>
        <taxon>Paenibacillaceae</taxon>
        <taxon>Paenibacillus</taxon>
    </lineage>
</organism>
<dbReference type="InterPro" id="IPR005311">
    <property type="entry name" value="PBP_dimer"/>
</dbReference>
<sequence>MFNRLRKKKMSNEDTPVNNKPSSVRMNMFFFAAFVIFSILIFRLAFVQFVEGPELAYMETSRNTKDIPLAPVRGPIYDATGKVALAYSEPVQSLYVLLYEDYRNDDRKQEAQELADELAAVFKQFNPGDKEQPDAEEIMKRLDLDYQKTFGYVPRLVKSDLTTKEIAYFMEKKAEFPGIMVLEENVRRYDPDGVAVQVIGYTREFKRVPTTLKQYKTILESNSTQRDPGLVYNQEEKVGFDGLELQYQKELRGRSGYQSIDIDARNLPDGTMNLTPPEKGYSLITTINKEIQMVAQQAITDELRKLPNAITGYAVAMEIDTGNVVAMASMPDYNPNDKWDYDKIKYVFRNGTAESFPPNESGKKAESVVLLGSVIKPLSVLIGLKEGLFSTGQTYYDQGYATLGKDGRKVRNSHSAFNGSITARRAIEKSSNAFMIDMVGKGLYNKYGATKGVKVWDEHMKEFGLGVSTGVDLPKEYLGTLEYNSDNDESGLTRLAFASFGQQAKYTTLQLAQYTTMLANKGKRMEPHLVKEIRDAEGNVVKKIKPKVLNEVDFADAYWNEVHKGMVTKVSSFDGFPYDYARKTGTSEQGTGPNKKENGVFIAFAPRDNPKLAIAVVVPEGGFGSVSASPIARKIFDAYDEVYGLDGTPKGKKDQGKDTE</sequence>
<evidence type="ECO:0000256" key="9">
    <source>
        <dbReference type="ARBA" id="ARBA00023136"/>
    </source>
</evidence>
<feature type="domain" description="Penicillin-binding protein dimerisation" evidence="13">
    <location>
        <begin position="70"/>
        <end position="266"/>
    </location>
</feature>
<dbReference type="GO" id="GO:0005886">
    <property type="term" value="C:plasma membrane"/>
    <property type="evidence" value="ECO:0007669"/>
    <property type="project" value="UniProtKB-SubCell"/>
</dbReference>
<evidence type="ECO:0000313" key="15">
    <source>
        <dbReference type="Proteomes" id="UP000247078"/>
    </source>
</evidence>
<dbReference type="InterPro" id="IPR050515">
    <property type="entry name" value="Beta-lactam/transpept"/>
</dbReference>
<dbReference type="RefSeq" id="WP_110002364.1">
    <property type="nucleotide sequence ID" value="NZ_QGTZ01000022.1"/>
</dbReference>
<feature type="domain" description="Penicillin-binding protein transpeptidase" evidence="12">
    <location>
        <begin position="312"/>
        <end position="636"/>
    </location>
</feature>